<name>A0AAV4JAK7_9GAST</name>
<protein>
    <submittedName>
        <fullName evidence="2">Uncharacterized protein</fullName>
    </submittedName>
</protein>
<dbReference type="AlphaFoldDB" id="A0AAV4JAK7"/>
<reference evidence="2 3" key="1">
    <citation type="journal article" date="2021" name="Elife">
        <title>Chloroplast acquisition without the gene transfer in kleptoplastic sea slugs, Plakobranchus ocellatus.</title>
        <authorList>
            <person name="Maeda T."/>
            <person name="Takahashi S."/>
            <person name="Yoshida T."/>
            <person name="Shimamura S."/>
            <person name="Takaki Y."/>
            <person name="Nagai Y."/>
            <person name="Toyoda A."/>
            <person name="Suzuki Y."/>
            <person name="Arimoto A."/>
            <person name="Ishii H."/>
            <person name="Satoh N."/>
            <person name="Nishiyama T."/>
            <person name="Hasebe M."/>
            <person name="Maruyama T."/>
            <person name="Minagawa J."/>
            <person name="Obokata J."/>
            <person name="Shigenobu S."/>
        </authorList>
    </citation>
    <scope>NUCLEOTIDE SEQUENCE [LARGE SCALE GENOMIC DNA]</scope>
</reference>
<keyword evidence="3" id="KW-1185">Reference proteome</keyword>
<sequence length="77" mass="8758">MRLKIEKPEEQRARIEIYSTAGTVTKSELNGYSETASKKSMPIQPKVVAVPVEGDQDRHSEYSRYSEKPRSRGGFQL</sequence>
<feature type="compositionally biased region" description="Basic and acidic residues" evidence="1">
    <location>
        <begin position="55"/>
        <end position="70"/>
    </location>
</feature>
<dbReference type="EMBL" id="BMAT01003016">
    <property type="protein sequence ID" value="GFS18830.1"/>
    <property type="molecule type" value="Genomic_DNA"/>
</dbReference>
<accession>A0AAV4JAK7</accession>
<feature type="region of interest" description="Disordered" evidence="1">
    <location>
        <begin position="51"/>
        <end position="77"/>
    </location>
</feature>
<proteinExistence type="predicted"/>
<evidence type="ECO:0000256" key="1">
    <source>
        <dbReference type="SAM" id="MobiDB-lite"/>
    </source>
</evidence>
<organism evidence="2 3">
    <name type="scientific">Elysia marginata</name>
    <dbReference type="NCBI Taxonomy" id="1093978"/>
    <lineage>
        <taxon>Eukaryota</taxon>
        <taxon>Metazoa</taxon>
        <taxon>Spiralia</taxon>
        <taxon>Lophotrochozoa</taxon>
        <taxon>Mollusca</taxon>
        <taxon>Gastropoda</taxon>
        <taxon>Heterobranchia</taxon>
        <taxon>Euthyneura</taxon>
        <taxon>Panpulmonata</taxon>
        <taxon>Sacoglossa</taxon>
        <taxon>Placobranchoidea</taxon>
        <taxon>Plakobranchidae</taxon>
        <taxon>Elysia</taxon>
    </lineage>
</organism>
<evidence type="ECO:0000313" key="3">
    <source>
        <dbReference type="Proteomes" id="UP000762676"/>
    </source>
</evidence>
<gene>
    <name evidence="2" type="ORF">ElyMa_001532200</name>
</gene>
<dbReference type="Proteomes" id="UP000762676">
    <property type="component" value="Unassembled WGS sequence"/>
</dbReference>
<comment type="caution">
    <text evidence="2">The sequence shown here is derived from an EMBL/GenBank/DDBJ whole genome shotgun (WGS) entry which is preliminary data.</text>
</comment>
<evidence type="ECO:0000313" key="2">
    <source>
        <dbReference type="EMBL" id="GFS18830.1"/>
    </source>
</evidence>